<dbReference type="InterPro" id="IPR013083">
    <property type="entry name" value="Znf_RING/FYVE/PHD"/>
</dbReference>
<gene>
    <name evidence="1" type="primary">ga08831</name>
    <name evidence="1" type="ORF">PR202_ga08831</name>
</gene>
<dbReference type="AlphaFoldDB" id="A0AAV5C3L3"/>
<protein>
    <submittedName>
        <fullName evidence="1">Uncharacterized protein</fullName>
    </submittedName>
</protein>
<proteinExistence type="predicted"/>
<sequence length="269" mass="30550">MAQMPRMEPAEVVELSKTALCGCCKLCGEPEEESKRFLICGHSLCIYKYYHIRASEGKGEGVESAHEQRMLKLHRKDDGAILKSAKYYGVDMLLDAAEMLSKDEQMVIPQKGVILQQMPRMEPAEVVEAFEDCSLWFVASYVENQKEESKRFLICGHSLCIYKYYHIRCLTPKQIASDAQRGKTTLVLPIVPLSASSYFCSRGGEWYCPSCSAAKAKEKELRAHEQRMLKLHRKDDGAILRSAKYYGVDMLLDAAEMLSKDEQMVIPQK</sequence>
<organism evidence="1 2">
    <name type="scientific">Eleusine coracana subsp. coracana</name>
    <dbReference type="NCBI Taxonomy" id="191504"/>
    <lineage>
        <taxon>Eukaryota</taxon>
        <taxon>Viridiplantae</taxon>
        <taxon>Streptophyta</taxon>
        <taxon>Embryophyta</taxon>
        <taxon>Tracheophyta</taxon>
        <taxon>Spermatophyta</taxon>
        <taxon>Magnoliopsida</taxon>
        <taxon>Liliopsida</taxon>
        <taxon>Poales</taxon>
        <taxon>Poaceae</taxon>
        <taxon>PACMAD clade</taxon>
        <taxon>Chloridoideae</taxon>
        <taxon>Cynodonteae</taxon>
        <taxon>Eleusininae</taxon>
        <taxon>Eleusine</taxon>
    </lineage>
</organism>
<dbReference type="Proteomes" id="UP001054889">
    <property type="component" value="Unassembled WGS sequence"/>
</dbReference>
<evidence type="ECO:0000313" key="1">
    <source>
        <dbReference type="EMBL" id="GJM92363.1"/>
    </source>
</evidence>
<accession>A0AAV5C3L3</accession>
<keyword evidence="2" id="KW-1185">Reference proteome</keyword>
<evidence type="ECO:0000313" key="2">
    <source>
        <dbReference type="Proteomes" id="UP001054889"/>
    </source>
</evidence>
<dbReference type="Gene3D" id="3.30.40.10">
    <property type="entry name" value="Zinc/RING finger domain, C3HC4 (zinc finger)"/>
    <property type="match status" value="1"/>
</dbReference>
<dbReference type="EMBL" id="BQKI01000004">
    <property type="protein sequence ID" value="GJM92363.1"/>
    <property type="molecule type" value="Genomic_DNA"/>
</dbReference>
<reference evidence="1" key="2">
    <citation type="submission" date="2021-12" db="EMBL/GenBank/DDBJ databases">
        <title>Resequencing data analysis of finger millet.</title>
        <authorList>
            <person name="Hatakeyama M."/>
            <person name="Aluri S."/>
            <person name="Balachadran M.T."/>
            <person name="Sivarajan S.R."/>
            <person name="Poveda L."/>
            <person name="Shimizu-Inatsugi R."/>
            <person name="Schlapbach R."/>
            <person name="Sreeman S.M."/>
            <person name="Shimizu K.K."/>
        </authorList>
    </citation>
    <scope>NUCLEOTIDE SEQUENCE</scope>
</reference>
<name>A0AAV5C3L3_ELECO</name>
<comment type="caution">
    <text evidence="1">The sequence shown here is derived from an EMBL/GenBank/DDBJ whole genome shotgun (WGS) entry which is preliminary data.</text>
</comment>
<reference evidence="1" key="1">
    <citation type="journal article" date="2018" name="DNA Res.">
        <title>Multiple hybrid de novo genome assembly of finger millet, an orphan allotetraploid crop.</title>
        <authorList>
            <person name="Hatakeyama M."/>
            <person name="Aluri S."/>
            <person name="Balachadran M.T."/>
            <person name="Sivarajan S.R."/>
            <person name="Patrignani A."/>
            <person name="Gruter S."/>
            <person name="Poveda L."/>
            <person name="Shimizu-Inatsugi R."/>
            <person name="Baeten J."/>
            <person name="Francoijs K.J."/>
            <person name="Nataraja K.N."/>
            <person name="Reddy Y.A.N."/>
            <person name="Phadnis S."/>
            <person name="Ravikumar R.L."/>
            <person name="Schlapbach R."/>
            <person name="Sreeman S.M."/>
            <person name="Shimizu K.K."/>
        </authorList>
    </citation>
    <scope>NUCLEOTIDE SEQUENCE</scope>
</reference>